<evidence type="ECO:0000313" key="3">
    <source>
        <dbReference type="Proteomes" id="UP000297253"/>
    </source>
</evidence>
<feature type="domain" description="Peptidase M24" evidence="1">
    <location>
        <begin position="1"/>
        <end position="25"/>
    </location>
</feature>
<dbReference type="EMBL" id="SPPD01000002">
    <property type="protein sequence ID" value="TFU98534.1"/>
    <property type="molecule type" value="Genomic_DNA"/>
</dbReference>
<comment type="caution">
    <text evidence="2">The sequence shown here is derived from an EMBL/GenBank/DDBJ whole genome shotgun (WGS) entry which is preliminary data.</text>
</comment>
<evidence type="ECO:0000313" key="2">
    <source>
        <dbReference type="EMBL" id="TFU98534.1"/>
    </source>
</evidence>
<accession>A0A4Y9JF35</accession>
<dbReference type="OrthoDB" id="9806388at2"/>
<dbReference type="AlphaFoldDB" id="A0A4Y9JF35"/>
<protein>
    <submittedName>
        <fullName evidence="2">M24 family metallopeptidase</fullName>
    </submittedName>
</protein>
<reference evidence="2 3" key="1">
    <citation type="submission" date="2019-03" db="EMBL/GenBank/DDBJ databases">
        <title>Diversity of the mouse oral microbiome.</title>
        <authorList>
            <person name="Joseph S."/>
            <person name="Aduse-Opoku J."/>
            <person name="Curtis M."/>
            <person name="Wade W."/>
            <person name="Hashim A."/>
        </authorList>
    </citation>
    <scope>NUCLEOTIDE SEQUENCE [LARGE SCALE GENOMIC DNA]</scope>
    <source>
        <strain evidence="2 3">WM131</strain>
    </source>
</reference>
<dbReference type="InterPro" id="IPR000994">
    <property type="entry name" value="Pept_M24"/>
</dbReference>
<organism evidence="2 3">
    <name type="scientific">Streptococcus cuniculi</name>
    <dbReference type="NCBI Taxonomy" id="1432788"/>
    <lineage>
        <taxon>Bacteria</taxon>
        <taxon>Bacillati</taxon>
        <taxon>Bacillota</taxon>
        <taxon>Bacilli</taxon>
        <taxon>Lactobacillales</taxon>
        <taxon>Streptococcaceae</taxon>
        <taxon>Streptococcus</taxon>
    </lineage>
</organism>
<dbReference type="SUPFAM" id="SSF55920">
    <property type="entry name" value="Creatinase/aminopeptidase"/>
    <property type="match status" value="1"/>
</dbReference>
<dbReference type="Gene3D" id="3.90.230.10">
    <property type="entry name" value="Creatinase/methionine aminopeptidase superfamily"/>
    <property type="match status" value="1"/>
</dbReference>
<evidence type="ECO:0000259" key="1">
    <source>
        <dbReference type="Pfam" id="PF00557"/>
    </source>
</evidence>
<dbReference type="Proteomes" id="UP000297253">
    <property type="component" value="Unassembled WGS sequence"/>
</dbReference>
<gene>
    <name evidence="2" type="ORF">E4T82_01855</name>
</gene>
<dbReference type="Pfam" id="PF00557">
    <property type="entry name" value="Peptidase_M24"/>
    <property type="match status" value="1"/>
</dbReference>
<sequence length="44" mass="4718">MVMTCEPGIYIPDIGGVRIEDVVMIQGGVGKQLTLSKKELIEVG</sequence>
<dbReference type="RefSeq" id="WP_135181206.1">
    <property type="nucleotide sequence ID" value="NZ_JADGKZ010000002.1"/>
</dbReference>
<dbReference type="InterPro" id="IPR036005">
    <property type="entry name" value="Creatinase/aminopeptidase-like"/>
</dbReference>
<dbReference type="STRING" id="1432788.BU202_02770"/>
<name>A0A4Y9JF35_9STRE</name>
<proteinExistence type="predicted"/>